<organism evidence="2">
    <name type="scientific">freshwater metagenome</name>
    <dbReference type="NCBI Taxonomy" id="449393"/>
    <lineage>
        <taxon>unclassified sequences</taxon>
        <taxon>metagenomes</taxon>
        <taxon>ecological metagenomes</taxon>
    </lineage>
</organism>
<proteinExistence type="predicted"/>
<name>A0A6J6BS40_9ZZZZ</name>
<gene>
    <name evidence="2" type="ORF">UFOPK1505_00216</name>
</gene>
<feature type="compositionally biased region" description="Polar residues" evidence="1">
    <location>
        <begin position="1"/>
        <end position="22"/>
    </location>
</feature>
<sequence>MSKKSASNNVNTRRSAATNEIRSNPPKILKSPIMSNLGVAAIASGIAGTFKFQPFGFTAPVAPLNSGPILKADSTTIARIVEVTIPIRSAPLTFLTVRPIIKNRPNAKTTTGQPTRFPLSPRVTGTGPVPVLRTKPASTSPIRAMNKPIPTEIAIFN</sequence>
<reference evidence="2" key="1">
    <citation type="submission" date="2020-05" db="EMBL/GenBank/DDBJ databases">
        <authorList>
            <person name="Chiriac C."/>
            <person name="Salcher M."/>
            <person name="Ghai R."/>
            <person name="Kavagutti S V."/>
        </authorList>
    </citation>
    <scope>NUCLEOTIDE SEQUENCE</scope>
</reference>
<dbReference type="EMBL" id="CAEZSS010000025">
    <property type="protein sequence ID" value="CAB4541534.1"/>
    <property type="molecule type" value="Genomic_DNA"/>
</dbReference>
<dbReference type="AlphaFoldDB" id="A0A6J6BS40"/>
<feature type="region of interest" description="Disordered" evidence="1">
    <location>
        <begin position="1"/>
        <end position="27"/>
    </location>
</feature>
<evidence type="ECO:0000256" key="1">
    <source>
        <dbReference type="SAM" id="MobiDB-lite"/>
    </source>
</evidence>
<evidence type="ECO:0000313" key="2">
    <source>
        <dbReference type="EMBL" id="CAB4541534.1"/>
    </source>
</evidence>
<accession>A0A6J6BS40</accession>
<feature type="region of interest" description="Disordered" evidence="1">
    <location>
        <begin position="105"/>
        <end position="144"/>
    </location>
</feature>
<protein>
    <submittedName>
        <fullName evidence="2">Unannotated protein</fullName>
    </submittedName>
</protein>